<feature type="transmembrane region" description="Helical" evidence="2">
    <location>
        <begin position="21"/>
        <end position="42"/>
    </location>
</feature>
<dbReference type="RefSeq" id="XP_051365515.1">
    <property type="nucleotide sequence ID" value="XM_051503159.1"/>
</dbReference>
<reference evidence="3" key="1">
    <citation type="journal article" date="2021" name="J Fungi (Basel)">
        <title>Genomic and Metabolomic Analyses of the Marine Fungus Emericellopsis cladophorae: Insights into Saltwater Adaptability Mechanisms and Its Biosynthetic Potential.</title>
        <authorList>
            <person name="Goncalves M.F.M."/>
            <person name="Hilario S."/>
            <person name="Van de Peer Y."/>
            <person name="Esteves A.C."/>
            <person name="Alves A."/>
        </authorList>
    </citation>
    <scope>NUCLEOTIDE SEQUENCE</scope>
    <source>
        <strain evidence="3">MUM 19.33</strain>
    </source>
</reference>
<dbReference type="Proteomes" id="UP001055219">
    <property type="component" value="Unassembled WGS sequence"/>
</dbReference>
<feature type="compositionally biased region" description="Low complexity" evidence="1">
    <location>
        <begin position="219"/>
        <end position="270"/>
    </location>
</feature>
<comment type="caution">
    <text evidence="3">The sequence shown here is derived from an EMBL/GenBank/DDBJ whole genome shotgun (WGS) entry which is preliminary data.</text>
</comment>
<feature type="region of interest" description="Disordered" evidence="1">
    <location>
        <begin position="219"/>
        <end position="343"/>
    </location>
</feature>
<feature type="transmembrane region" description="Helical" evidence="2">
    <location>
        <begin position="85"/>
        <end position="108"/>
    </location>
</feature>
<accession>A0A9P9Y6Z4</accession>
<dbReference type="OrthoDB" id="5241662at2759"/>
<protein>
    <recommendedName>
        <fullName evidence="5">MARVEL domain-containing protein</fullName>
    </recommendedName>
</protein>
<feature type="transmembrane region" description="Helical" evidence="2">
    <location>
        <begin position="54"/>
        <end position="73"/>
    </location>
</feature>
<dbReference type="PANTHER" id="PTHR37451">
    <property type="entry name" value="MARVEL DOMAIN"/>
    <property type="match status" value="1"/>
</dbReference>
<evidence type="ECO:0000313" key="4">
    <source>
        <dbReference type="Proteomes" id="UP001055219"/>
    </source>
</evidence>
<proteinExistence type="predicted"/>
<dbReference type="GeneID" id="75833182"/>
<dbReference type="AlphaFoldDB" id="A0A9P9Y6Z4"/>
<name>A0A9P9Y6Z4_9HYPO</name>
<gene>
    <name evidence="3" type="ORF">J7T54_006705</name>
</gene>
<keyword evidence="2" id="KW-0472">Membrane</keyword>
<reference evidence="3" key="2">
    <citation type="submission" date="2022-07" db="EMBL/GenBank/DDBJ databases">
        <authorList>
            <person name="Goncalves M.F.M."/>
            <person name="Hilario S."/>
            <person name="Van De Peer Y."/>
            <person name="Esteves A.C."/>
            <person name="Alves A."/>
        </authorList>
    </citation>
    <scope>NUCLEOTIDE SEQUENCE</scope>
    <source>
        <strain evidence="3">MUM 19.33</strain>
    </source>
</reference>
<keyword evidence="4" id="KW-1185">Reference proteome</keyword>
<evidence type="ECO:0008006" key="5">
    <source>
        <dbReference type="Google" id="ProtNLM"/>
    </source>
</evidence>
<organism evidence="3 4">
    <name type="scientific">Emericellopsis cladophorae</name>
    <dbReference type="NCBI Taxonomy" id="2686198"/>
    <lineage>
        <taxon>Eukaryota</taxon>
        <taxon>Fungi</taxon>
        <taxon>Dikarya</taxon>
        <taxon>Ascomycota</taxon>
        <taxon>Pezizomycotina</taxon>
        <taxon>Sordariomycetes</taxon>
        <taxon>Hypocreomycetidae</taxon>
        <taxon>Hypocreales</taxon>
        <taxon>Bionectriaceae</taxon>
        <taxon>Emericellopsis</taxon>
    </lineage>
</organism>
<evidence type="ECO:0000313" key="3">
    <source>
        <dbReference type="EMBL" id="KAI6784659.1"/>
    </source>
</evidence>
<keyword evidence="2" id="KW-0812">Transmembrane</keyword>
<evidence type="ECO:0000256" key="1">
    <source>
        <dbReference type="SAM" id="MobiDB-lite"/>
    </source>
</evidence>
<dbReference type="PANTHER" id="PTHR37451:SF4">
    <property type="entry name" value="MARVEL DOMAIN-CONTAINING PROTEIN"/>
    <property type="match status" value="1"/>
</dbReference>
<dbReference type="EMBL" id="JAGIXG020000004">
    <property type="protein sequence ID" value="KAI6784659.1"/>
    <property type="molecule type" value="Genomic_DNA"/>
</dbReference>
<keyword evidence="2" id="KW-1133">Transmembrane helix</keyword>
<feature type="transmembrane region" description="Helical" evidence="2">
    <location>
        <begin position="149"/>
        <end position="178"/>
    </location>
</feature>
<evidence type="ECO:0000256" key="2">
    <source>
        <dbReference type="SAM" id="Phobius"/>
    </source>
</evidence>
<sequence length="343" mass="38427">MSTEHVPTEDSRHEHVLKTPLWMLVIRGFQLLISLIIVVLAGRLMHDAYLDEEGLALAISLITWVIVAYVVLAEKLSALHNAYHIIAVLVLEGFMVIMWLATFAAVAAERARYVVRIQTFGCFDDGSFLDSKTCFTKRDDNVILFKTGAAMLAAIAGLGALMWLLFIATFAWTMVMFFRGRKEGRFLFSTGTTNEHQIESQAHMHPAGQPEKIVQPQYQPQAQYPQQQPVGYYQPQPGMQPQQEQYIQQAYQPSLSSQAVSPPPQQSQGPYQPPTHELHGHQQQPNGQYQQYPPPPGQQQPGYPQQSPPQIYTPANELEGGQHGQHYEMPSPPPASPPPAQQH</sequence>
<feature type="compositionally biased region" description="Pro residues" evidence="1">
    <location>
        <begin position="330"/>
        <end position="343"/>
    </location>
</feature>
<feature type="compositionally biased region" description="Low complexity" evidence="1">
    <location>
        <begin position="282"/>
        <end position="291"/>
    </location>
</feature>
<feature type="compositionally biased region" description="Low complexity" evidence="1">
    <location>
        <begin position="299"/>
        <end position="310"/>
    </location>
</feature>